<sequence length="126" mass="13629">MEMAPLAQAFAGTLVEGLGENTSKRVIDLRIDRSGSPMGDCGTHGFCGFNAPIACYTCTSFEAWMDGPHEAVLQHLLDQREKQRRHSDKRSASINDRTIFAVAAVIEGCRQAKVRRCSLGGAKACG</sequence>
<evidence type="ECO:0000313" key="1">
    <source>
        <dbReference type="EMBL" id="KAG1535802.1"/>
    </source>
</evidence>
<evidence type="ECO:0000313" key="2">
    <source>
        <dbReference type="Proteomes" id="UP000740926"/>
    </source>
</evidence>
<dbReference type="EMBL" id="JAANIU010008120">
    <property type="protein sequence ID" value="KAG1535802.1"/>
    <property type="molecule type" value="Genomic_DNA"/>
</dbReference>
<accession>A0A9P7C556</accession>
<dbReference type="AlphaFoldDB" id="A0A9P7C556"/>
<dbReference type="Proteomes" id="UP000740926">
    <property type="component" value="Unassembled WGS sequence"/>
</dbReference>
<gene>
    <name evidence="1" type="ORF">G6F50_015215</name>
</gene>
<comment type="caution">
    <text evidence="1">The sequence shown here is derived from an EMBL/GenBank/DDBJ whole genome shotgun (WGS) entry which is preliminary data.</text>
</comment>
<organism evidence="1 2">
    <name type="scientific">Rhizopus delemar</name>
    <dbReference type="NCBI Taxonomy" id="936053"/>
    <lineage>
        <taxon>Eukaryota</taxon>
        <taxon>Fungi</taxon>
        <taxon>Fungi incertae sedis</taxon>
        <taxon>Mucoromycota</taxon>
        <taxon>Mucoromycotina</taxon>
        <taxon>Mucoromycetes</taxon>
        <taxon>Mucorales</taxon>
        <taxon>Mucorineae</taxon>
        <taxon>Rhizopodaceae</taxon>
        <taxon>Rhizopus</taxon>
    </lineage>
</organism>
<name>A0A9P7C556_9FUNG</name>
<reference evidence="1 2" key="1">
    <citation type="journal article" date="2020" name="Microb. Genom.">
        <title>Genetic diversity of clinical and environmental Mucorales isolates obtained from an investigation of mucormycosis cases among solid organ transplant recipients.</title>
        <authorList>
            <person name="Nguyen M.H."/>
            <person name="Kaul D."/>
            <person name="Muto C."/>
            <person name="Cheng S.J."/>
            <person name="Richter R.A."/>
            <person name="Bruno V.M."/>
            <person name="Liu G."/>
            <person name="Beyhan S."/>
            <person name="Sundermann A.J."/>
            <person name="Mounaud S."/>
            <person name="Pasculle A.W."/>
            <person name="Nierman W.C."/>
            <person name="Driscoll E."/>
            <person name="Cumbie R."/>
            <person name="Clancy C.J."/>
            <person name="Dupont C.L."/>
        </authorList>
    </citation>
    <scope>NUCLEOTIDE SEQUENCE [LARGE SCALE GENOMIC DNA]</scope>
    <source>
        <strain evidence="1 2">GL24</strain>
    </source>
</reference>
<keyword evidence="2" id="KW-1185">Reference proteome</keyword>
<proteinExistence type="predicted"/>
<protein>
    <submittedName>
        <fullName evidence="1">Uncharacterized protein</fullName>
    </submittedName>
</protein>